<reference evidence="1" key="1">
    <citation type="submission" date="2021-01" db="EMBL/GenBank/DDBJ databases">
        <title>Description of Breznakiella homolactica.</title>
        <authorList>
            <person name="Song Y."/>
            <person name="Brune A."/>
        </authorList>
    </citation>
    <scope>NUCLEOTIDE SEQUENCE</scope>
    <source>
        <strain evidence="1">RmG30</strain>
    </source>
</reference>
<proteinExistence type="predicted"/>
<evidence type="ECO:0000313" key="1">
    <source>
        <dbReference type="EMBL" id="QQO10070.1"/>
    </source>
</evidence>
<keyword evidence="2" id="KW-1185">Reference proteome</keyword>
<protein>
    <submittedName>
        <fullName evidence="1">Uncharacterized protein</fullName>
    </submittedName>
</protein>
<sequence>MLIYKYLSKYILDKISLTEWVDIALELIGTGTENENLYILAGLDSKSDIDGIRKYLDFILDEMKISSPSEEDAAAYLLYWYCSDLVNRRMEPEEFLRTVYDELFNYIAGTYTDKDYTPAQEFILFYWQLDDLENELVHLSPTAGREDEKKKLFKRCAELALMYVNENENTEQIFLRNGKEKK</sequence>
<organism evidence="1 2">
    <name type="scientific">Breznakiella homolactica</name>
    <dbReference type="NCBI Taxonomy" id="2798577"/>
    <lineage>
        <taxon>Bacteria</taxon>
        <taxon>Pseudomonadati</taxon>
        <taxon>Spirochaetota</taxon>
        <taxon>Spirochaetia</taxon>
        <taxon>Spirochaetales</taxon>
        <taxon>Breznakiellaceae</taxon>
        <taxon>Breznakiella</taxon>
    </lineage>
</organism>
<dbReference type="KEGG" id="bhc:JFL75_03900"/>
<dbReference type="EMBL" id="CP067089">
    <property type="protein sequence ID" value="QQO10070.1"/>
    <property type="molecule type" value="Genomic_DNA"/>
</dbReference>
<gene>
    <name evidence="1" type="ORF">JFL75_03900</name>
</gene>
<dbReference type="AlphaFoldDB" id="A0A7T8BBI3"/>
<accession>A0A7T8BBI3</accession>
<dbReference type="RefSeq" id="WP_215627374.1">
    <property type="nucleotide sequence ID" value="NZ_CP067089.2"/>
</dbReference>
<dbReference type="Proteomes" id="UP000595917">
    <property type="component" value="Chromosome"/>
</dbReference>
<name>A0A7T8BBI3_9SPIR</name>
<evidence type="ECO:0000313" key="2">
    <source>
        <dbReference type="Proteomes" id="UP000595917"/>
    </source>
</evidence>